<keyword evidence="3" id="KW-1185">Reference proteome</keyword>
<proteinExistence type="predicted"/>
<name>A0AAV9EAN2_ACOCL</name>
<sequence length="114" mass="12795">MAPKKRIPQTASLRRRQSARLANNRPSKSVVSSPQEIILDEDVNGSEEEAGDVVAIQETGQVDSDIDHDSLKGPFPGGPERNELLVDYRHHIAYRVWNGKVPIINFYVFILSEN</sequence>
<feature type="compositionally biased region" description="Basic residues" evidence="1">
    <location>
        <begin position="1"/>
        <end position="18"/>
    </location>
</feature>
<feature type="region of interest" description="Disordered" evidence="1">
    <location>
        <begin position="1"/>
        <end position="36"/>
    </location>
</feature>
<reference evidence="2" key="2">
    <citation type="submission" date="2023-06" db="EMBL/GenBank/DDBJ databases">
        <authorList>
            <person name="Ma L."/>
            <person name="Liu K.-W."/>
            <person name="Li Z."/>
            <person name="Hsiao Y.-Y."/>
            <person name="Qi Y."/>
            <person name="Fu T."/>
            <person name="Tang G."/>
            <person name="Zhang D."/>
            <person name="Sun W.-H."/>
            <person name="Liu D.-K."/>
            <person name="Li Y."/>
            <person name="Chen G.-Z."/>
            <person name="Liu X.-D."/>
            <person name="Liao X.-Y."/>
            <person name="Jiang Y.-T."/>
            <person name="Yu X."/>
            <person name="Hao Y."/>
            <person name="Huang J."/>
            <person name="Zhao X.-W."/>
            <person name="Ke S."/>
            <person name="Chen Y.-Y."/>
            <person name="Wu W.-L."/>
            <person name="Hsu J.-L."/>
            <person name="Lin Y.-F."/>
            <person name="Huang M.-D."/>
            <person name="Li C.-Y."/>
            <person name="Huang L."/>
            <person name="Wang Z.-W."/>
            <person name="Zhao X."/>
            <person name="Zhong W.-Y."/>
            <person name="Peng D.-H."/>
            <person name="Ahmad S."/>
            <person name="Lan S."/>
            <person name="Zhang J.-S."/>
            <person name="Tsai W.-C."/>
            <person name="Van De Peer Y."/>
            <person name="Liu Z.-J."/>
        </authorList>
    </citation>
    <scope>NUCLEOTIDE SEQUENCE</scope>
    <source>
        <strain evidence="2">CP</strain>
        <tissue evidence="2">Leaves</tissue>
    </source>
</reference>
<gene>
    <name evidence="2" type="ORF">QJS10_CPA08g01592</name>
</gene>
<accession>A0AAV9EAN2</accession>
<dbReference type="AlphaFoldDB" id="A0AAV9EAN2"/>
<evidence type="ECO:0000313" key="2">
    <source>
        <dbReference type="EMBL" id="KAK1310023.1"/>
    </source>
</evidence>
<protein>
    <submittedName>
        <fullName evidence="2">Uncharacterized protein</fullName>
    </submittedName>
</protein>
<dbReference type="Proteomes" id="UP001180020">
    <property type="component" value="Unassembled WGS sequence"/>
</dbReference>
<evidence type="ECO:0000313" key="3">
    <source>
        <dbReference type="Proteomes" id="UP001180020"/>
    </source>
</evidence>
<organism evidence="2 3">
    <name type="scientific">Acorus calamus</name>
    <name type="common">Sweet flag</name>
    <dbReference type="NCBI Taxonomy" id="4465"/>
    <lineage>
        <taxon>Eukaryota</taxon>
        <taxon>Viridiplantae</taxon>
        <taxon>Streptophyta</taxon>
        <taxon>Embryophyta</taxon>
        <taxon>Tracheophyta</taxon>
        <taxon>Spermatophyta</taxon>
        <taxon>Magnoliopsida</taxon>
        <taxon>Liliopsida</taxon>
        <taxon>Acoraceae</taxon>
        <taxon>Acorus</taxon>
    </lineage>
</organism>
<evidence type="ECO:0000256" key="1">
    <source>
        <dbReference type="SAM" id="MobiDB-lite"/>
    </source>
</evidence>
<reference evidence="2" key="1">
    <citation type="journal article" date="2023" name="Nat. Commun.">
        <title>Diploid and tetraploid genomes of Acorus and the evolution of monocots.</title>
        <authorList>
            <person name="Ma L."/>
            <person name="Liu K.W."/>
            <person name="Li Z."/>
            <person name="Hsiao Y.Y."/>
            <person name="Qi Y."/>
            <person name="Fu T."/>
            <person name="Tang G.D."/>
            <person name="Zhang D."/>
            <person name="Sun W.H."/>
            <person name="Liu D.K."/>
            <person name="Li Y."/>
            <person name="Chen G.Z."/>
            <person name="Liu X.D."/>
            <person name="Liao X.Y."/>
            <person name="Jiang Y.T."/>
            <person name="Yu X."/>
            <person name="Hao Y."/>
            <person name="Huang J."/>
            <person name="Zhao X.W."/>
            <person name="Ke S."/>
            <person name="Chen Y.Y."/>
            <person name="Wu W.L."/>
            <person name="Hsu J.L."/>
            <person name="Lin Y.F."/>
            <person name="Huang M.D."/>
            <person name="Li C.Y."/>
            <person name="Huang L."/>
            <person name="Wang Z.W."/>
            <person name="Zhao X."/>
            <person name="Zhong W.Y."/>
            <person name="Peng D.H."/>
            <person name="Ahmad S."/>
            <person name="Lan S."/>
            <person name="Zhang J.S."/>
            <person name="Tsai W.C."/>
            <person name="Van de Peer Y."/>
            <person name="Liu Z.J."/>
        </authorList>
    </citation>
    <scope>NUCLEOTIDE SEQUENCE</scope>
    <source>
        <strain evidence="2">CP</strain>
    </source>
</reference>
<comment type="caution">
    <text evidence="2">The sequence shown here is derived from an EMBL/GenBank/DDBJ whole genome shotgun (WGS) entry which is preliminary data.</text>
</comment>
<feature type="compositionally biased region" description="Polar residues" evidence="1">
    <location>
        <begin position="26"/>
        <end position="35"/>
    </location>
</feature>
<dbReference type="EMBL" id="JAUJYO010000008">
    <property type="protein sequence ID" value="KAK1310023.1"/>
    <property type="molecule type" value="Genomic_DNA"/>
</dbReference>